<dbReference type="EMBL" id="PDOF01000001">
    <property type="protein sequence ID" value="PYZ97538.1"/>
    <property type="molecule type" value="Genomic_DNA"/>
</dbReference>
<dbReference type="AlphaFoldDB" id="A0A2W0HV37"/>
<comment type="caution">
    <text evidence="1">The sequence shown here is derived from an EMBL/GenBank/DDBJ whole genome shotgun (WGS) entry which is preliminary data.</text>
</comment>
<keyword evidence="2" id="KW-1185">Reference proteome</keyword>
<evidence type="ECO:0008006" key="3">
    <source>
        <dbReference type="Google" id="ProtNLM"/>
    </source>
</evidence>
<organism evidence="1 2">
    <name type="scientific">Alteribacter lacisalsi</name>
    <dbReference type="NCBI Taxonomy" id="2045244"/>
    <lineage>
        <taxon>Bacteria</taxon>
        <taxon>Bacillati</taxon>
        <taxon>Bacillota</taxon>
        <taxon>Bacilli</taxon>
        <taxon>Bacillales</taxon>
        <taxon>Bacillaceae</taxon>
        <taxon>Alteribacter</taxon>
    </lineage>
</organism>
<evidence type="ECO:0000313" key="1">
    <source>
        <dbReference type="EMBL" id="PYZ97538.1"/>
    </source>
</evidence>
<dbReference type="RefSeq" id="WP_110516717.1">
    <property type="nucleotide sequence ID" value="NZ_PDOF01000001.1"/>
</dbReference>
<name>A0A2W0HV37_9BACI</name>
<dbReference type="InterPro" id="IPR013784">
    <property type="entry name" value="Carb-bd-like_fold"/>
</dbReference>
<proteinExistence type="predicted"/>
<dbReference type="SUPFAM" id="SSF49452">
    <property type="entry name" value="Starch-binding domain-like"/>
    <property type="match status" value="1"/>
</dbReference>
<dbReference type="GO" id="GO:0030246">
    <property type="term" value="F:carbohydrate binding"/>
    <property type="evidence" value="ECO:0007669"/>
    <property type="project" value="InterPro"/>
</dbReference>
<evidence type="ECO:0000313" key="2">
    <source>
        <dbReference type="Proteomes" id="UP000248066"/>
    </source>
</evidence>
<dbReference type="OrthoDB" id="2746625at2"/>
<sequence>MNGWMKNVLLVVLLAAVTGGLTFAVKAESSQEPVSGIQITEGVLKEGIQDLRHTPILIQSETNPSEMYQMMTDQMGHFYGDFPDGDYKLKGLSIGNQWYSSGQTFNVEEGMIGDSRAGSVSETEKQKVTVPDFKGKKNVSGRLTEGSSGLKGDILLATISGPDEEIVSLSANGKGQFSAAMPNGTYYLFGVSSDSGFYALDQYVIVKGTTLYVDGKKTDSLNINLPERAFKGNASDSTTPLAKAAVVISKITKHYDYEFVEYTYTDRNGDFQIRGLKDGSYSMSVYHDTYFSWEQLSFEVSGGKLIIDGDETGNLNFKVPDLTLKGTLLDAGKPLGHAYLEIENRGDEDDWYDYFTVPVDKKGQFAYRLPDDSYSVVYVEERERHTPVNISFDIENGKIVQDGSVKDSLDIHLPPLTFTGRLHDQGQPLRGQVSVERDFGWEYDEDDEYDYDFEYDYDYDYEWYSAHTNKDGVFSMRLKDGEYLVSWVYLSDEQEDIYLYEPFEIKDGKLYVDGKEQSVYDIAVPPVSFHGVALDNGTPVTEGEVLVVSDEGDYHWKWIYGGDGTFSMRLKDGGYKVKEMHVAKDGTTAYLHVPFEIRGGQLTVDGQAIDKLEFNIPQVTVTGKLLADGKPVEGEIMITDVNDEEGMHHIWAWTNGSQGFSLRLADGDYVAEEGYLFDGTSFVADQPFSVINGQLMIDGVAADSLDITVPPVTLSGKATYDGNPIEEGHVSIVSNSSDDSWPRYYDSWIENGRYQFRLVDGEYRVESMSSWDAGYAQFDIEFTIEGGQLYVDGEKQDSLDLELNDGTMLDEFYWEWDEAWDDDSYEEIVEEMADDMDE</sequence>
<reference evidence="1 2" key="1">
    <citation type="submission" date="2017-10" db="EMBL/GenBank/DDBJ databases">
        <title>Bacillus sp. nov., a halophilic bacterium isolated from a Yangshapao Lake.</title>
        <authorList>
            <person name="Wang H."/>
        </authorList>
    </citation>
    <scope>NUCLEOTIDE SEQUENCE [LARGE SCALE GENOMIC DNA]</scope>
    <source>
        <strain evidence="1 2">YSP-3</strain>
    </source>
</reference>
<protein>
    <recommendedName>
        <fullName evidence="3">Carboxypeptidase regulatory-like domain-containing protein</fullName>
    </recommendedName>
</protein>
<dbReference type="Proteomes" id="UP000248066">
    <property type="component" value="Unassembled WGS sequence"/>
</dbReference>
<gene>
    <name evidence="1" type="ORF">CR205_02780</name>
</gene>
<accession>A0A2W0HV37</accession>
<dbReference type="Gene3D" id="2.60.40.1120">
    <property type="entry name" value="Carboxypeptidase-like, regulatory domain"/>
    <property type="match status" value="1"/>
</dbReference>